<dbReference type="PANTHER" id="PTHR31495">
    <property type="entry name" value="PEROXYGENASE 3-RELATED"/>
    <property type="match status" value="1"/>
</dbReference>
<dbReference type="GO" id="GO:0005509">
    <property type="term" value="F:calcium ion binding"/>
    <property type="evidence" value="ECO:0007669"/>
    <property type="project" value="InterPro"/>
</dbReference>
<proteinExistence type="inferred from homology"/>
<dbReference type="PANTHER" id="PTHR31495:SF0">
    <property type="entry name" value="BINDING PROTEIN CALEOSIN, PUTATIVE (AFU_ORTHOLOGUE AFUA_5G13750)-RELATED"/>
    <property type="match status" value="1"/>
</dbReference>
<keyword evidence="5" id="KW-1185">Reference proteome</keyword>
<dbReference type="VEuPathDB" id="FungiDB:BO72DRAFT_437489"/>
<dbReference type="Gene3D" id="1.10.238.10">
    <property type="entry name" value="EF-hand"/>
    <property type="match status" value="1"/>
</dbReference>
<gene>
    <name evidence="4" type="ORF">BO72DRAFT_437489</name>
</gene>
<dbReference type="RefSeq" id="XP_040797395.1">
    <property type="nucleotide sequence ID" value="XM_040943352.1"/>
</dbReference>
<dbReference type="InterPro" id="IPR002048">
    <property type="entry name" value="EF_hand_dom"/>
</dbReference>
<dbReference type="SUPFAM" id="SSF47473">
    <property type="entry name" value="EF-hand"/>
    <property type="match status" value="1"/>
</dbReference>
<comment type="similarity">
    <text evidence="1">Belongs to the caleosin family.</text>
</comment>
<organism evidence="4 5">
    <name type="scientific">Aspergillus fijiensis CBS 313.89</name>
    <dbReference type="NCBI Taxonomy" id="1448319"/>
    <lineage>
        <taxon>Eukaryota</taxon>
        <taxon>Fungi</taxon>
        <taxon>Dikarya</taxon>
        <taxon>Ascomycota</taxon>
        <taxon>Pezizomycotina</taxon>
        <taxon>Eurotiomycetes</taxon>
        <taxon>Eurotiomycetidae</taxon>
        <taxon>Eurotiales</taxon>
        <taxon>Aspergillaceae</taxon>
        <taxon>Aspergillus</taxon>
    </lineage>
</organism>
<accession>A0A8G1RHE2</accession>
<protein>
    <submittedName>
        <fullName evidence="4">Putative calcium binding protein Caleosin</fullName>
    </submittedName>
</protein>
<dbReference type="EMBL" id="KZ824680">
    <property type="protein sequence ID" value="RAK73385.1"/>
    <property type="molecule type" value="Genomic_DNA"/>
</dbReference>
<dbReference type="InterPro" id="IPR011992">
    <property type="entry name" value="EF-hand-dom_pair"/>
</dbReference>
<dbReference type="Proteomes" id="UP000249789">
    <property type="component" value="Unassembled WGS sequence"/>
</dbReference>
<feature type="compositionally biased region" description="Basic and acidic residues" evidence="2">
    <location>
        <begin position="1"/>
        <end position="11"/>
    </location>
</feature>
<evidence type="ECO:0000313" key="4">
    <source>
        <dbReference type="EMBL" id="RAK73385.1"/>
    </source>
</evidence>
<dbReference type="AlphaFoldDB" id="A0A8G1RHE2"/>
<dbReference type="OrthoDB" id="640742at2759"/>
<evidence type="ECO:0000256" key="1">
    <source>
        <dbReference type="ARBA" id="ARBA00006765"/>
    </source>
</evidence>
<sequence length="272" mass="30639">MTPSLDEKTDLSDSVSAKQAPVAQARPVATDADAHIQQPGVSRANYTVSQTKSGLHSKYHEESKNYTVLQQHVLFWDRDGDGQITPWDTYVGFRELGFNMLFSWLAMLIINLNFSYPSRLAHSWFPDPWFRVYVDGIHKAKHGSDSGVIDNEGRFVPQAFENLFAKYDRKGDGTLTLGEIITLMHGQRVAVDPFGWGAAVFEWGTTWLLLQKDGRIYKEDLRQVYDVSDLPVVGTIRGSIFWNIRKKRQESGRWGKGFGLGGDGMIGSVYVS</sequence>
<feature type="domain" description="EF-hand" evidence="3">
    <location>
        <begin position="155"/>
        <end position="190"/>
    </location>
</feature>
<dbReference type="GeneID" id="63860685"/>
<evidence type="ECO:0000259" key="3">
    <source>
        <dbReference type="PROSITE" id="PS50222"/>
    </source>
</evidence>
<reference evidence="4 5" key="1">
    <citation type="submission" date="2018-02" db="EMBL/GenBank/DDBJ databases">
        <title>The genomes of Aspergillus section Nigri reveals drivers in fungal speciation.</title>
        <authorList>
            <consortium name="DOE Joint Genome Institute"/>
            <person name="Vesth T.C."/>
            <person name="Nybo J."/>
            <person name="Theobald S."/>
            <person name="Brandl J."/>
            <person name="Frisvad J.C."/>
            <person name="Nielsen K.F."/>
            <person name="Lyhne E.K."/>
            <person name="Kogle M.E."/>
            <person name="Kuo A."/>
            <person name="Riley R."/>
            <person name="Clum A."/>
            <person name="Nolan M."/>
            <person name="Lipzen A."/>
            <person name="Salamov A."/>
            <person name="Henrissat B."/>
            <person name="Wiebenga A."/>
            <person name="De vries R.P."/>
            <person name="Grigoriev I.V."/>
            <person name="Mortensen U.H."/>
            <person name="Andersen M.R."/>
            <person name="Baker S.E."/>
        </authorList>
    </citation>
    <scope>NUCLEOTIDE SEQUENCE [LARGE SCALE GENOMIC DNA]</scope>
    <source>
        <strain evidence="4 5">CBS 313.89</strain>
    </source>
</reference>
<dbReference type="Pfam" id="PF05042">
    <property type="entry name" value="Caleosin"/>
    <property type="match status" value="1"/>
</dbReference>
<dbReference type="PROSITE" id="PS50222">
    <property type="entry name" value="EF_HAND_2"/>
    <property type="match status" value="1"/>
</dbReference>
<feature type="region of interest" description="Disordered" evidence="2">
    <location>
        <begin position="1"/>
        <end position="34"/>
    </location>
</feature>
<evidence type="ECO:0000313" key="5">
    <source>
        <dbReference type="Proteomes" id="UP000249789"/>
    </source>
</evidence>
<evidence type="ECO:0000256" key="2">
    <source>
        <dbReference type="SAM" id="MobiDB-lite"/>
    </source>
</evidence>
<dbReference type="GO" id="GO:0004497">
    <property type="term" value="F:monooxygenase activity"/>
    <property type="evidence" value="ECO:0007669"/>
    <property type="project" value="TreeGrafter"/>
</dbReference>
<dbReference type="InterPro" id="IPR007736">
    <property type="entry name" value="Caleosin-related"/>
</dbReference>
<name>A0A8G1RHE2_9EURO</name>